<proteinExistence type="predicted"/>
<reference evidence="1" key="1">
    <citation type="submission" date="1994-01" db="EMBL/GenBank/DDBJ databases">
        <authorList>
            <person name="Smith D.R."/>
        </authorList>
    </citation>
    <scope>NUCLEOTIDE SEQUENCE</scope>
</reference>
<dbReference type="EMBL" id="U00015">
    <property type="protein sequence ID" value="AAC43237.1"/>
    <property type="molecule type" value="Genomic_DNA"/>
</dbReference>
<name>Q49733_MYCLR</name>
<dbReference type="PIR" id="S72828">
    <property type="entry name" value="S72828"/>
</dbReference>
<sequence length="69" mass="7475">MVCLRGLAGFLKPILYVLSRYGVPGRALVVELGKGLAPNISSIYLTGVSRRDADHLDLENRARADGVSY</sequence>
<evidence type="ECO:0000313" key="1">
    <source>
        <dbReference type="EMBL" id="AAC43237.1"/>
    </source>
</evidence>
<dbReference type="AlphaFoldDB" id="Q49733"/>
<protein>
    <submittedName>
        <fullName evidence="1">U1620m</fullName>
    </submittedName>
</protein>
<reference evidence="1" key="2">
    <citation type="submission" date="1994-03" db="EMBL/GenBank/DDBJ databases">
        <authorList>
            <person name="Robison K."/>
        </authorList>
    </citation>
    <scope>NUCLEOTIDE SEQUENCE</scope>
</reference>
<organism evidence="1">
    <name type="scientific">Mycobacterium leprae</name>
    <dbReference type="NCBI Taxonomy" id="1769"/>
    <lineage>
        <taxon>Bacteria</taxon>
        <taxon>Bacillati</taxon>
        <taxon>Actinomycetota</taxon>
        <taxon>Actinomycetes</taxon>
        <taxon>Mycobacteriales</taxon>
        <taxon>Mycobacteriaceae</taxon>
        <taxon>Mycobacterium</taxon>
    </lineage>
</organism>
<accession>Q49733</accession>